<dbReference type="InterPro" id="IPR036691">
    <property type="entry name" value="Endo/exonu/phosph_ase_sf"/>
</dbReference>
<organism evidence="3 4">
    <name type="scientific">Actinacidiphila epipremni</name>
    <dbReference type="NCBI Taxonomy" id="2053013"/>
    <lineage>
        <taxon>Bacteria</taxon>
        <taxon>Bacillati</taxon>
        <taxon>Actinomycetota</taxon>
        <taxon>Actinomycetes</taxon>
        <taxon>Kitasatosporales</taxon>
        <taxon>Streptomycetaceae</taxon>
        <taxon>Actinacidiphila</taxon>
    </lineage>
</organism>
<feature type="region of interest" description="Disordered" evidence="1">
    <location>
        <begin position="167"/>
        <end position="207"/>
    </location>
</feature>
<dbReference type="GO" id="GO:0004519">
    <property type="term" value="F:endonuclease activity"/>
    <property type="evidence" value="ECO:0007669"/>
    <property type="project" value="UniProtKB-KW"/>
</dbReference>
<name>A0ABX0ZLS8_9ACTN</name>
<dbReference type="RefSeq" id="WP_167982844.1">
    <property type="nucleotide sequence ID" value="NZ_JAATEJ010000006.1"/>
</dbReference>
<dbReference type="Pfam" id="PF00932">
    <property type="entry name" value="LTD"/>
    <property type="match status" value="2"/>
</dbReference>
<comment type="caution">
    <text evidence="3">The sequence shown here is derived from an EMBL/GenBank/DDBJ whole genome shotgun (WGS) entry which is preliminary data.</text>
</comment>
<dbReference type="SMART" id="SM00736">
    <property type="entry name" value="CADG"/>
    <property type="match status" value="1"/>
</dbReference>
<feature type="region of interest" description="Disordered" evidence="1">
    <location>
        <begin position="652"/>
        <end position="672"/>
    </location>
</feature>
<dbReference type="InterPro" id="IPR006644">
    <property type="entry name" value="Cadg"/>
</dbReference>
<dbReference type="InterPro" id="IPR015919">
    <property type="entry name" value="Cadherin-like_sf"/>
</dbReference>
<reference evidence="3 4" key="1">
    <citation type="submission" date="2020-03" db="EMBL/GenBank/DDBJ databases">
        <title>WGS of actinomycetes isolated from Thailand.</title>
        <authorList>
            <person name="Thawai C."/>
        </authorList>
    </citation>
    <scope>NUCLEOTIDE SEQUENCE [LARGE SCALE GENOMIC DNA]</scope>
    <source>
        <strain evidence="3 4">PRB2-1</strain>
    </source>
</reference>
<dbReference type="Gene3D" id="3.60.10.10">
    <property type="entry name" value="Endonuclease/exonuclease/phosphatase"/>
    <property type="match status" value="1"/>
</dbReference>
<proteinExistence type="predicted"/>
<protein>
    <submittedName>
        <fullName evidence="3">ExeM/NucH family extracellular endonuclease</fullName>
    </submittedName>
</protein>
<dbReference type="PANTHER" id="PTHR42834">
    <property type="entry name" value="ENDONUCLEASE/EXONUCLEASE/PHOSPHATASE FAMILY PROTEIN (AFU_ORTHOLOGUE AFUA_3G09210)"/>
    <property type="match status" value="1"/>
</dbReference>
<evidence type="ECO:0000313" key="3">
    <source>
        <dbReference type="EMBL" id="NJP43995.1"/>
    </source>
</evidence>
<feature type="compositionally biased region" description="Low complexity" evidence="1">
    <location>
        <begin position="660"/>
        <end position="672"/>
    </location>
</feature>
<evidence type="ECO:0000259" key="2">
    <source>
        <dbReference type="PROSITE" id="PS51841"/>
    </source>
</evidence>
<dbReference type="InterPro" id="IPR006311">
    <property type="entry name" value="TAT_signal"/>
</dbReference>
<feature type="domain" description="LTD" evidence="2">
    <location>
        <begin position="35"/>
        <end position="158"/>
    </location>
</feature>
<evidence type="ECO:0000313" key="4">
    <source>
        <dbReference type="Proteomes" id="UP000734511"/>
    </source>
</evidence>
<dbReference type="PANTHER" id="PTHR42834:SF1">
    <property type="entry name" value="ENDONUCLEASE_EXONUCLEASE_PHOSPHATASE FAMILY PROTEIN (AFU_ORTHOLOGUE AFUA_3G09210)"/>
    <property type="match status" value="1"/>
</dbReference>
<dbReference type="NCBIfam" id="NF033681">
    <property type="entry name" value="ExeM_NucH_DNase"/>
    <property type="match status" value="1"/>
</dbReference>
<dbReference type="InterPro" id="IPR001322">
    <property type="entry name" value="Lamin_tail_dom"/>
</dbReference>
<dbReference type="SUPFAM" id="SSF49313">
    <property type="entry name" value="Cadherin-like"/>
    <property type="match status" value="1"/>
</dbReference>
<dbReference type="CDD" id="cd10283">
    <property type="entry name" value="MnuA_DNase1-like"/>
    <property type="match status" value="1"/>
</dbReference>
<dbReference type="CDD" id="cd04486">
    <property type="entry name" value="YhcR_OBF_like"/>
    <property type="match status" value="1"/>
</dbReference>
<keyword evidence="3" id="KW-0378">Hydrolase</keyword>
<dbReference type="Proteomes" id="UP000734511">
    <property type="component" value="Unassembled WGS sequence"/>
</dbReference>
<dbReference type="InterPro" id="IPR013783">
    <property type="entry name" value="Ig-like_fold"/>
</dbReference>
<dbReference type="PROSITE" id="PS51318">
    <property type="entry name" value="TAT"/>
    <property type="match status" value="1"/>
</dbReference>
<feature type="domain" description="LTD" evidence="2">
    <location>
        <begin position="287"/>
        <end position="432"/>
    </location>
</feature>
<gene>
    <name evidence="3" type="ORF">HCN08_11340</name>
</gene>
<dbReference type="Gene3D" id="2.60.40.10">
    <property type="entry name" value="Immunoglobulins"/>
    <property type="match status" value="2"/>
</dbReference>
<dbReference type="SUPFAM" id="SSF56219">
    <property type="entry name" value="DNase I-like"/>
    <property type="match status" value="1"/>
</dbReference>
<keyword evidence="4" id="KW-1185">Reference proteome</keyword>
<keyword evidence="3" id="KW-0540">Nuclease</keyword>
<evidence type="ECO:0000256" key="1">
    <source>
        <dbReference type="SAM" id="MobiDB-lite"/>
    </source>
</evidence>
<dbReference type="EMBL" id="JAATEJ010000006">
    <property type="protein sequence ID" value="NJP43995.1"/>
    <property type="molecule type" value="Genomic_DNA"/>
</dbReference>
<dbReference type="PROSITE" id="PS51841">
    <property type="entry name" value="LTD"/>
    <property type="match status" value="2"/>
</dbReference>
<dbReference type="Pfam" id="PF05345">
    <property type="entry name" value="He_PIG"/>
    <property type="match status" value="1"/>
</dbReference>
<dbReference type="InterPro" id="IPR005135">
    <property type="entry name" value="Endo/exonuclease/phosphatase"/>
</dbReference>
<feature type="compositionally biased region" description="Polar residues" evidence="1">
    <location>
        <begin position="172"/>
        <end position="182"/>
    </location>
</feature>
<sequence>MSLPHPRNSRSRRALIGAATGIVIAVTGLGGVVAPPAQADPAGTGPVINEVYGGGGNSGSTYTHDYIELYNPTAAPIDLSGWLVSYYSAKGNLGGATALTGSVPARGYYLVQESQGAGGSTPLPAPDASGQLALSATAGSVTLTDAGGTVVDTVGFGAAAIAEGGDAPAPGNTTAVTRTTPGADTDDNNADFAVAPPAPHNSGYDGGTSAQPTVAAIGPRSAVVGTAFSFTPAVTGGTAPYTWSATGLPAWASLDPATGTVTGTPDAAGTASVQLTATDAAGATGSATFTLTSRAAGAGAGHVLISQVWGDGGYTDAPFAHDYIVLYNPTGTAVDLTGWSIGYGAYNRGAGAALADYPISGTIPAHGHFLVQAGADTAGDGAALPTPDATIPVNLNYLGSFVALLDTATAPALPTGDITGTAHVVDALGYGDADTFEGQAQGTNLGTDVAALRTPEGADTDDNHADFTTGRPVPVNAAGQIGTGDGGGDAGDVTIAQIQGTGTDTSPLAGKTVSTQGVVTAVYATGGFNGFYLETGGAGGTAADDPTPGASDAVFVYGSQSAATVTVGESVQVRGTVQEFAGETEISFPTVSKLATALPPVTADQLPWSELQTDAQKEAHEGELLAPQGDFTVTDNYDTNFYGQVELAAGDTPLRQPTDAGPAGSAAAQQAADGNAAHAITLDDGASVTYSPTGSAAADPLPWLTAGNPVSVGAKATFHQPVVLDYRNSLWNLQPTTGPVHGAGTDIVSFSDKRTQNAAPAAVGGKVRLATFNVENYFPMTGARYAASGLGSCSYYNDRQGNHIAVDDCGATGPRGAADDTSFQRQQQKIVTGIDGLGASIVSLEEVENSVKFGEDRDSALAGLVDALNAKAGAGTWAYAPSPAAADLPATADQDVIRTAFIYKPADVSPVGVSHVLNTLSGPGQDFSIAREPLAQGFKAVGTDDSDAFLVVANHLKSKSNDAAGLYPGDTEDTRPAYDQGGYNETRTHQAQDMAAFAQAQAQALGTDKVFLVGDFNAYTHEDPMQYLYGQGYTDLGSTYDPNHWSYSYNGLEGSLDHIVASPAALTMVTGATVWQINAQESVGYAYSRYNYNVTPLFDATDPFAASDHDPVIVGLNTAPARTASKVSVTALPSKPVVGRTFPLLYVAVTAPHRIPTGKATLTVDGHTYTAPLLLGQTLFLLPPFTTAGPHTLTLHYSGDPKTAPSTTTITLTATKK</sequence>
<dbReference type="InterPro" id="IPR047971">
    <property type="entry name" value="ExeM-like"/>
</dbReference>
<keyword evidence="3" id="KW-0255">Endonuclease</keyword>
<accession>A0ABX0ZLS8</accession>
<dbReference type="Pfam" id="PF03372">
    <property type="entry name" value="Exo_endo_phos"/>
    <property type="match status" value="1"/>
</dbReference>